<dbReference type="CDD" id="cd06464">
    <property type="entry name" value="ACD_sHsps-like"/>
    <property type="match status" value="1"/>
</dbReference>
<dbReference type="EMBL" id="RPEM01000021">
    <property type="protein sequence ID" value="TGD41540.1"/>
    <property type="molecule type" value="Genomic_DNA"/>
</dbReference>
<organism evidence="4 5">
    <name type="scientific">Pseudotabrizicola sediminis</name>
    <dbReference type="NCBI Taxonomy" id="2486418"/>
    <lineage>
        <taxon>Bacteria</taxon>
        <taxon>Pseudomonadati</taxon>
        <taxon>Pseudomonadota</taxon>
        <taxon>Alphaproteobacteria</taxon>
        <taxon>Rhodobacterales</taxon>
        <taxon>Paracoccaceae</taxon>
        <taxon>Pseudotabrizicola</taxon>
    </lineage>
</organism>
<accession>A0ABY2KI40</accession>
<evidence type="ECO:0000313" key="5">
    <source>
        <dbReference type="Proteomes" id="UP000297741"/>
    </source>
</evidence>
<dbReference type="PROSITE" id="PS01031">
    <property type="entry name" value="SHSP"/>
    <property type="match status" value="1"/>
</dbReference>
<dbReference type="InterPro" id="IPR008978">
    <property type="entry name" value="HSP20-like_chaperone"/>
</dbReference>
<evidence type="ECO:0000256" key="1">
    <source>
        <dbReference type="PROSITE-ProRule" id="PRU00285"/>
    </source>
</evidence>
<gene>
    <name evidence="4" type="ORF">EEB11_18150</name>
</gene>
<reference evidence="4 5" key="1">
    <citation type="submission" date="2018-11" db="EMBL/GenBank/DDBJ databases">
        <title>Tabrizicola sp. isolated from sediment of alpine lake.</title>
        <authorList>
            <person name="Liu Z."/>
        </authorList>
    </citation>
    <scope>NUCLEOTIDE SEQUENCE [LARGE SCALE GENOMIC DNA]</scope>
    <source>
        <strain evidence="4 5">DRYC-M-16</strain>
    </source>
</reference>
<dbReference type="Pfam" id="PF00011">
    <property type="entry name" value="HSP20"/>
    <property type="match status" value="1"/>
</dbReference>
<evidence type="ECO:0000313" key="4">
    <source>
        <dbReference type="EMBL" id="TGD41540.1"/>
    </source>
</evidence>
<dbReference type="PANTHER" id="PTHR11527">
    <property type="entry name" value="HEAT-SHOCK PROTEIN 20 FAMILY MEMBER"/>
    <property type="match status" value="1"/>
</dbReference>
<sequence>MTEKTAIEVKRDPSRQVENSVQDWEPIQSLRHQIDRLFADFDWPDLHLGWPRRTAVLTQSWPDLGVAIPPVDLFERNGGYELQAELPRLTENQIEVKLANGILPIKGAKSSERVEDQDDYHLRERSFGSFQRSFRVPANVDADKIDARFDEGVLKVSLPKTAAAIQEEHKIDVKAA</sequence>
<keyword evidence="5" id="KW-1185">Reference proteome</keyword>
<comment type="similarity">
    <text evidence="1 2">Belongs to the small heat shock protein (HSP20) family.</text>
</comment>
<comment type="caution">
    <text evidence="4">The sequence shown here is derived from an EMBL/GenBank/DDBJ whole genome shotgun (WGS) entry which is preliminary data.</text>
</comment>
<protein>
    <submittedName>
        <fullName evidence="4">Hsp20/alpha crystallin family protein</fullName>
    </submittedName>
</protein>
<dbReference type="InterPro" id="IPR002068">
    <property type="entry name" value="A-crystallin/Hsp20_dom"/>
</dbReference>
<evidence type="ECO:0000256" key="2">
    <source>
        <dbReference type="RuleBase" id="RU003616"/>
    </source>
</evidence>
<evidence type="ECO:0000259" key="3">
    <source>
        <dbReference type="PROSITE" id="PS01031"/>
    </source>
</evidence>
<dbReference type="Proteomes" id="UP000297741">
    <property type="component" value="Unassembled WGS sequence"/>
</dbReference>
<feature type="domain" description="SHSP" evidence="3">
    <location>
        <begin position="62"/>
        <end position="176"/>
    </location>
</feature>
<proteinExistence type="inferred from homology"/>
<name>A0ABY2KI40_9RHOB</name>
<dbReference type="Gene3D" id="2.60.40.790">
    <property type="match status" value="1"/>
</dbReference>
<dbReference type="RefSeq" id="WP_135433811.1">
    <property type="nucleotide sequence ID" value="NZ_RPEM01000021.1"/>
</dbReference>
<dbReference type="SUPFAM" id="SSF49764">
    <property type="entry name" value="HSP20-like chaperones"/>
    <property type="match status" value="1"/>
</dbReference>
<dbReference type="InterPro" id="IPR031107">
    <property type="entry name" value="Small_HSP"/>
</dbReference>